<dbReference type="PANTHER" id="PTHR42796:SF7">
    <property type="entry name" value="2-DEHYDRO-3-DEOXY-D-ARABINONATE DEHYDRATASE"/>
    <property type="match status" value="1"/>
</dbReference>
<comment type="similarity">
    <text evidence="1">Belongs to the FAH family.</text>
</comment>
<reference evidence="4 5" key="1">
    <citation type="journal article" date="2014" name="BMC Genomics">
        <title>Comparison of environmental and isolate Sulfobacillus genomes reveals diverse carbon, sulfur, nitrogen, and hydrogen metabolisms.</title>
        <authorList>
            <person name="Justice N.B."/>
            <person name="Norman A."/>
            <person name="Brown C.T."/>
            <person name="Singh A."/>
            <person name="Thomas B.C."/>
            <person name="Banfield J.F."/>
        </authorList>
    </citation>
    <scope>NUCLEOTIDE SEQUENCE [LARGE SCALE GENOMIC DNA]</scope>
    <source>
        <strain evidence="4">AMDSBA3</strain>
    </source>
</reference>
<feature type="domain" description="Fumarylacetoacetase-like C-terminal" evidence="3">
    <location>
        <begin position="117"/>
        <end position="292"/>
    </location>
</feature>
<dbReference type="InterPro" id="IPR036663">
    <property type="entry name" value="Fumarylacetoacetase_C_sf"/>
</dbReference>
<gene>
    <name evidence="4" type="ORF">C7B45_13055</name>
</gene>
<keyword evidence="4" id="KW-0378">Hydrolase</keyword>
<dbReference type="EMBL" id="PXYV01000048">
    <property type="protein sequence ID" value="PSR20886.1"/>
    <property type="molecule type" value="Genomic_DNA"/>
</dbReference>
<dbReference type="GO" id="GO:0046872">
    <property type="term" value="F:metal ion binding"/>
    <property type="evidence" value="ECO:0007669"/>
    <property type="project" value="UniProtKB-KW"/>
</dbReference>
<dbReference type="InterPro" id="IPR011234">
    <property type="entry name" value="Fumarylacetoacetase-like_C"/>
</dbReference>
<sequence length="304" mass="33557">MSQAIRLLRWKTDTGVVSLGIGRGDRIIPVDLMVPETRIASVAMLQQYCHARGQTLSEWAQEALDGSIESVNIRPDQYVIPLELDELWASGVTYAMSRDAREAETTSAQSIYARVYEAARPELFFKAPGSRVVGPEDFVGLREDATCHVPEPELTVILDHRGDILGYTVGNDMTARDLEGENPLYLPQTKTYHHSAAIGPAIVLADTVDPYDLTIAMEIRRRGQPVFEGVTSTTQMRRRIDDLVSYLRRAWPLAPWTGLMTGTGIVPPDEFGLEAGDEITITISEIGTLRNTARIIDSSVLTTG</sequence>
<dbReference type="GO" id="GO:0044281">
    <property type="term" value="P:small molecule metabolic process"/>
    <property type="evidence" value="ECO:0007669"/>
    <property type="project" value="UniProtKB-ARBA"/>
</dbReference>
<evidence type="ECO:0000259" key="3">
    <source>
        <dbReference type="Pfam" id="PF01557"/>
    </source>
</evidence>
<dbReference type="PANTHER" id="PTHR42796">
    <property type="entry name" value="FUMARYLACETOACETATE HYDROLASE DOMAIN-CONTAINING PROTEIN 2A-RELATED"/>
    <property type="match status" value="1"/>
</dbReference>
<protein>
    <submittedName>
        <fullName evidence="4">Fumarylacetoacetate hydrolase</fullName>
    </submittedName>
</protein>
<proteinExistence type="inferred from homology"/>
<evidence type="ECO:0000313" key="5">
    <source>
        <dbReference type="Proteomes" id="UP000241848"/>
    </source>
</evidence>
<evidence type="ECO:0000256" key="1">
    <source>
        <dbReference type="ARBA" id="ARBA00010211"/>
    </source>
</evidence>
<dbReference type="GO" id="GO:0016787">
    <property type="term" value="F:hydrolase activity"/>
    <property type="evidence" value="ECO:0007669"/>
    <property type="project" value="UniProtKB-KW"/>
</dbReference>
<keyword evidence="2" id="KW-0479">Metal-binding</keyword>
<dbReference type="SUPFAM" id="SSF56529">
    <property type="entry name" value="FAH"/>
    <property type="match status" value="1"/>
</dbReference>
<accession>A0A2T2WF75</accession>
<evidence type="ECO:0000256" key="2">
    <source>
        <dbReference type="ARBA" id="ARBA00022723"/>
    </source>
</evidence>
<dbReference type="Proteomes" id="UP000241848">
    <property type="component" value="Unassembled WGS sequence"/>
</dbReference>
<dbReference type="Gene3D" id="3.90.850.10">
    <property type="entry name" value="Fumarylacetoacetase-like, C-terminal domain"/>
    <property type="match status" value="1"/>
</dbReference>
<evidence type="ECO:0000313" key="4">
    <source>
        <dbReference type="EMBL" id="PSR20886.1"/>
    </source>
</evidence>
<comment type="caution">
    <text evidence="4">The sequence shown here is derived from an EMBL/GenBank/DDBJ whole genome shotgun (WGS) entry which is preliminary data.</text>
</comment>
<dbReference type="InterPro" id="IPR051121">
    <property type="entry name" value="FAH"/>
</dbReference>
<dbReference type="AlphaFoldDB" id="A0A2T2WF75"/>
<name>A0A2T2WF75_9FIRM</name>
<organism evidence="4 5">
    <name type="scientific">Sulfobacillus acidophilus</name>
    <dbReference type="NCBI Taxonomy" id="53633"/>
    <lineage>
        <taxon>Bacteria</taxon>
        <taxon>Bacillati</taxon>
        <taxon>Bacillota</taxon>
        <taxon>Clostridia</taxon>
        <taxon>Eubacteriales</taxon>
        <taxon>Clostridiales Family XVII. Incertae Sedis</taxon>
        <taxon>Sulfobacillus</taxon>
    </lineage>
</organism>
<dbReference type="Pfam" id="PF01557">
    <property type="entry name" value="FAA_hydrolase"/>
    <property type="match status" value="1"/>
</dbReference>